<gene>
    <name evidence="1" type="ORF">QFC21_003451</name>
</gene>
<comment type="caution">
    <text evidence="1">The sequence shown here is derived from an EMBL/GenBank/DDBJ whole genome shotgun (WGS) entry which is preliminary data.</text>
</comment>
<protein>
    <submittedName>
        <fullName evidence="1">Uncharacterized protein</fullName>
    </submittedName>
</protein>
<organism evidence="1 2">
    <name type="scientific">Naganishia friedmannii</name>
    <dbReference type="NCBI Taxonomy" id="89922"/>
    <lineage>
        <taxon>Eukaryota</taxon>
        <taxon>Fungi</taxon>
        <taxon>Dikarya</taxon>
        <taxon>Basidiomycota</taxon>
        <taxon>Agaricomycotina</taxon>
        <taxon>Tremellomycetes</taxon>
        <taxon>Filobasidiales</taxon>
        <taxon>Filobasidiaceae</taxon>
        <taxon>Naganishia</taxon>
    </lineage>
</organism>
<proteinExistence type="predicted"/>
<accession>A0ACC2VQP1</accession>
<name>A0ACC2VQP1_9TREE</name>
<evidence type="ECO:0000313" key="1">
    <source>
        <dbReference type="EMBL" id="KAJ9101232.1"/>
    </source>
</evidence>
<evidence type="ECO:0000313" key="2">
    <source>
        <dbReference type="Proteomes" id="UP001227268"/>
    </source>
</evidence>
<dbReference type="Proteomes" id="UP001227268">
    <property type="component" value="Unassembled WGS sequence"/>
</dbReference>
<dbReference type="EMBL" id="JASBWT010000010">
    <property type="protein sequence ID" value="KAJ9101232.1"/>
    <property type="molecule type" value="Genomic_DNA"/>
</dbReference>
<sequence>MLTQLCILLLLLLPSGILLTRHLKNHHHPRTRRKTAVVLVLGDIGRSPRMMYHAQSLVRSGFKVWLVGYSGTPPLSSLQSSPDVSIHYIPPPPDFLNTIRLPFLVGGPAKVIFQVIGMLKILLRYPTALGAEFLLVQNPPAIPTLLLAQVISFVRGSKLVIDWHNTGYSILALKLGNGHLLVKLARWFEKTFGRTAYAHLFVTDAMQITLSKNWELHWTPDEDFTVLVSALDEYQRLLTSPPPSANHPGALPALLVLVSGKGGPLLSSFLSTVSAREKTHQWPDITVRTTWLAMSDYPVFLGSADLGETLQGFPHAPKLQMLRDYFAPSDGRDGRDGRRQAWSSWDEQWVRVVGPVLSKKDQ</sequence>
<reference evidence="1" key="1">
    <citation type="submission" date="2023-04" db="EMBL/GenBank/DDBJ databases">
        <title>Draft Genome sequencing of Naganishia species isolated from polar environments using Oxford Nanopore Technology.</title>
        <authorList>
            <person name="Leo P."/>
            <person name="Venkateswaran K."/>
        </authorList>
    </citation>
    <scope>NUCLEOTIDE SEQUENCE</scope>
    <source>
        <strain evidence="1">MNA-CCFEE 5423</strain>
    </source>
</reference>
<keyword evidence="2" id="KW-1185">Reference proteome</keyword>